<keyword evidence="2" id="KW-1185">Reference proteome</keyword>
<name>A0A3N4J6A1_9PEZI</name>
<reference evidence="1 2" key="1">
    <citation type="journal article" date="2018" name="Nat. Ecol. Evol.">
        <title>Pezizomycetes genomes reveal the molecular basis of ectomycorrhizal truffle lifestyle.</title>
        <authorList>
            <person name="Murat C."/>
            <person name="Payen T."/>
            <person name="Noel B."/>
            <person name="Kuo A."/>
            <person name="Morin E."/>
            <person name="Chen J."/>
            <person name="Kohler A."/>
            <person name="Krizsan K."/>
            <person name="Balestrini R."/>
            <person name="Da Silva C."/>
            <person name="Montanini B."/>
            <person name="Hainaut M."/>
            <person name="Levati E."/>
            <person name="Barry K.W."/>
            <person name="Belfiori B."/>
            <person name="Cichocki N."/>
            <person name="Clum A."/>
            <person name="Dockter R.B."/>
            <person name="Fauchery L."/>
            <person name="Guy J."/>
            <person name="Iotti M."/>
            <person name="Le Tacon F."/>
            <person name="Lindquist E.A."/>
            <person name="Lipzen A."/>
            <person name="Malagnac F."/>
            <person name="Mello A."/>
            <person name="Molinier V."/>
            <person name="Miyauchi S."/>
            <person name="Poulain J."/>
            <person name="Riccioni C."/>
            <person name="Rubini A."/>
            <person name="Sitrit Y."/>
            <person name="Splivallo R."/>
            <person name="Traeger S."/>
            <person name="Wang M."/>
            <person name="Zifcakova L."/>
            <person name="Wipf D."/>
            <person name="Zambonelli A."/>
            <person name="Paolocci F."/>
            <person name="Nowrousian M."/>
            <person name="Ottonello S."/>
            <person name="Baldrian P."/>
            <person name="Spatafora J.W."/>
            <person name="Henrissat B."/>
            <person name="Nagy L.G."/>
            <person name="Aury J.M."/>
            <person name="Wincker P."/>
            <person name="Grigoriev I.V."/>
            <person name="Bonfante P."/>
            <person name="Martin F.M."/>
        </authorList>
    </citation>
    <scope>NUCLEOTIDE SEQUENCE [LARGE SCALE GENOMIC DNA]</scope>
    <source>
        <strain evidence="1 2">120613-1</strain>
    </source>
</reference>
<dbReference type="EMBL" id="ML120447">
    <property type="protein sequence ID" value="RPA93705.1"/>
    <property type="molecule type" value="Genomic_DNA"/>
</dbReference>
<protein>
    <submittedName>
        <fullName evidence="1">Uncharacterized protein</fullName>
    </submittedName>
</protein>
<dbReference type="AlphaFoldDB" id="A0A3N4J6A1"/>
<evidence type="ECO:0000313" key="2">
    <source>
        <dbReference type="Proteomes" id="UP000276215"/>
    </source>
</evidence>
<evidence type="ECO:0000313" key="1">
    <source>
        <dbReference type="EMBL" id="RPA93705.1"/>
    </source>
</evidence>
<proteinExistence type="predicted"/>
<gene>
    <name evidence="1" type="ORF">L873DRAFT_1704006</name>
</gene>
<sequence length="63" mass="7106">IDTYIDSNFVTYLYTCHSFSGYIVLLNCSCISWCSKKQVLVTTLTIKAEDIIILLVVHKSNSS</sequence>
<accession>A0A3N4J6A1</accession>
<dbReference type="OrthoDB" id="413361at2759"/>
<organism evidence="1 2">
    <name type="scientific">Choiromyces venosus 120613-1</name>
    <dbReference type="NCBI Taxonomy" id="1336337"/>
    <lineage>
        <taxon>Eukaryota</taxon>
        <taxon>Fungi</taxon>
        <taxon>Dikarya</taxon>
        <taxon>Ascomycota</taxon>
        <taxon>Pezizomycotina</taxon>
        <taxon>Pezizomycetes</taxon>
        <taxon>Pezizales</taxon>
        <taxon>Tuberaceae</taxon>
        <taxon>Choiromyces</taxon>
    </lineage>
</organism>
<dbReference type="Proteomes" id="UP000276215">
    <property type="component" value="Unassembled WGS sequence"/>
</dbReference>
<feature type="non-terminal residue" evidence="1">
    <location>
        <position position="1"/>
    </location>
</feature>